<sequence>MFSEFIISLAIAYAPSINQIVRTLCLAISLALLKRYGIIKPTRR</sequence>
<evidence type="ECO:0000313" key="3">
    <source>
        <dbReference type="Proteomes" id="UP000076205"/>
    </source>
</evidence>
<name>A0A822WHQ0_9ENTR</name>
<organism evidence="2 3">
    <name type="scientific">Enterobacter hormaechei</name>
    <dbReference type="NCBI Taxonomy" id="158836"/>
    <lineage>
        <taxon>Bacteria</taxon>
        <taxon>Pseudomonadati</taxon>
        <taxon>Pseudomonadota</taxon>
        <taxon>Gammaproteobacteria</taxon>
        <taxon>Enterobacterales</taxon>
        <taxon>Enterobacteriaceae</taxon>
        <taxon>Enterobacter</taxon>
        <taxon>Enterobacter cloacae complex</taxon>
    </lineage>
</organism>
<gene>
    <name evidence="2" type="ORF">SAMEA2273352_00307</name>
</gene>
<dbReference type="EMBL" id="FJYW01000001">
    <property type="protein sequence ID" value="CZW60316.1"/>
    <property type="molecule type" value="Genomic_DNA"/>
</dbReference>
<accession>A0A822WHQ0</accession>
<dbReference type="Proteomes" id="UP000076205">
    <property type="component" value="Unassembled WGS sequence"/>
</dbReference>
<comment type="caution">
    <text evidence="2">The sequence shown here is derived from an EMBL/GenBank/DDBJ whole genome shotgun (WGS) entry which is preliminary data.</text>
</comment>
<evidence type="ECO:0000256" key="1">
    <source>
        <dbReference type="SAM" id="Phobius"/>
    </source>
</evidence>
<reference evidence="2 3" key="1">
    <citation type="submission" date="2016-03" db="EMBL/GenBank/DDBJ databases">
        <authorList>
            <consortium name="Pathogen Informatics"/>
        </authorList>
    </citation>
    <scope>NUCLEOTIDE SEQUENCE [LARGE SCALE GENOMIC DNA]</scope>
    <source>
        <strain evidence="3">e1424</strain>
    </source>
</reference>
<proteinExistence type="predicted"/>
<evidence type="ECO:0000313" key="2">
    <source>
        <dbReference type="EMBL" id="CZW60316.1"/>
    </source>
</evidence>
<keyword evidence="1" id="KW-0812">Transmembrane</keyword>
<feature type="transmembrane region" description="Helical" evidence="1">
    <location>
        <begin position="6"/>
        <end position="33"/>
    </location>
</feature>
<protein>
    <submittedName>
        <fullName evidence="2">Uncharacterized protein</fullName>
    </submittedName>
</protein>
<keyword evidence="1" id="KW-0472">Membrane</keyword>
<keyword evidence="1" id="KW-1133">Transmembrane helix</keyword>
<dbReference type="RefSeq" id="WP_023314017.1">
    <property type="nucleotide sequence ID" value="NZ_FJYW01000001.1"/>
</dbReference>
<dbReference type="AlphaFoldDB" id="A0A822WHQ0"/>